<dbReference type="PANTHER" id="PTHR42756">
    <property type="entry name" value="TRANSCRIPTIONAL REGULATOR, MARR"/>
    <property type="match status" value="1"/>
</dbReference>
<dbReference type="AlphaFoldDB" id="A0A2M9QBZ3"/>
<dbReference type="EMBL" id="PHQY01000001">
    <property type="protein sequence ID" value="PJO45589.1"/>
    <property type="molecule type" value="Genomic_DNA"/>
</dbReference>
<dbReference type="InterPro" id="IPR000835">
    <property type="entry name" value="HTH_MarR-typ"/>
</dbReference>
<dbReference type="Gene3D" id="1.10.10.10">
    <property type="entry name" value="Winged helix-like DNA-binding domain superfamily/Winged helix DNA-binding domain"/>
    <property type="match status" value="1"/>
</dbReference>
<evidence type="ECO:0000256" key="2">
    <source>
        <dbReference type="ARBA" id="ARBA00023125"/>
    </source>
</evidence>
<accession>A0A2M9QBZ3</accession>
<dbReference type="RefSeq" id="WP_100541717.1">
    <property type="nucleotide sequence ID" value="NZ_CP158849.1"/>
</dbReference>
<feature type="domain" description="HTH marR-type" evidence="4">
    <location>
        <begin position="5"/>
        <end position="143"/>
    </location>
</feature>
<comment type="caution">
    <text evidence="5">The sequence shown here is derived from an EMBL/GenBank/DDBJ whole genome shotgun (WGS) entry which is preliminary data.</text>
</comment>
<protein>
    <submittedName>
        <fullName evidence="5">MarR family transcriptional regulator</fullName>
    </submittedName>
</protein>
<keyword evidence="1" id="KW-0805">Transcription regulation</keyword>
<evidence type="ECO:0000313" key="5">
    <source>
        <dbReference type="EMBL" id="PJO45589.1"/>
    </source>
</evidence>
<dbReference type="PANTHER" id="PTHR42756:SF1">
    <property type="entry name" value="TRANSCRIPTIONAL REPRESSOR OF EMRAB OPERON"/>
    <property type="match status" value="1"/>
</dbReference>
<evidence type="ECO:0000256" key="1">
    <source>
        <dbReference type="ARBA" id="ARBA00023015"/>
    </source>
</evidence>
<dbReference type="Proteomes" id="UP000232101">
    <property type="component" value="Unassembled WGS sequence"/>
</dbReference>
<organism evidence="5 6">
    <name type="scientific">Lysinibacillus xylanilyticus</name>
    <dbReference type="NCBI Taxonomy" id="582475"/>
    <lineage>
        <taxon>Bacteria</taxon>
        <taxon>Bacillati</taxon>
        <taxon>Bacillota</taxon>
        <taxon>Bacilli</taxon>
        <taxon>Bacillales</taxon>
        <taxon>Bacillaceae</taxon>
        <taxon>Lysinibacillus</taxon>
    </lineage>
</organism>
<dbReference type="Pfam" id="PF12802">
    <property type="entry name" value="MarR_2"/>
    <property type="match status" value="1"/>
</dbReference>
<evidence type="ECO:0000256" key="3">
    <source>
        <dbReference type="ARBA" id="ARBA00023163"/>
    </source>
</evidence>
<dbReference type="SUPFAM" id="SSF46785">
    <property type="entry name" value="Winged helix' DNA-binding domain"/>
    <property type="match status" value="1"/>
</dbReference>
<evidence type="ECO:0000259" key="4">
    <source>
        <dbReference type="PROSITE" id="PS50995"/>
    </source>
</evidence>
<gene>
    <name evidence="5" type="ORF">CWD94_00060</name>
</gene>
<dbReference type="GO" id="GO:0003677">
    <property type="term" value="F:DNA binding"/>
    <property type="evidence" value="ECO:0007669"/>
    <property type="project" value="UniProtKB-KW"/>
</dbReference>
<dbReference type="GO" id="GO:0003700">
    <property type="term" value="F:DNA-binding transcription factor activity"/>
    <property type="evidence" value="ECO:0007669"/>
    <property type="project" value="InterPro"/>
</dbReference>
<dbReference type="SMART" id="SM00347">
    <property type="entry name" value="HTH_MARR"/>
    <property type="match status" value="1"/>
</dbReference>
<keyword evidence="2" id="KW-0238">DNA-binding</keyword>
<dbReference type="InterPro" id="IPR036388">
    <property type="entry name" value="WH-like_DNA-bd_sf"/>
</dbReference>
<sequence length="164" mass="19099">MAKDEKLIYKLVEEINEAIYSMDSHFIKLHQNLISDELSPKQLILLDFINKNSQVTIGQIANYMNITSSAVGQLVSKLEEQHYVIRSINPENRREIFVSLDTSGIKYFDREEEIKQFIISRYYSKLELSEIVQLKDIVQKLNQIVLKEGIINEINDIHLKKGES</sequence>
<dbReference type="PROSITE" id="PS50995">
    <property type="entry name" value="HTH_MARR_2"/>
    <property type="match status" value="1"/>
</dbReference>
<dbReference type="STRING" id="582475.ACZ11_05240"/>
<name>A0A2M9QBZ3_9BACI</name>
<reference evidence="5 6" key="1">
    <citation type="submission" date="2017-11" db="EMBL/GenBank/DDBJ databases">
        <title>Bacterial isolate from king chilli rhizosphere.</title>
        <authorList>
            <person name="Takhelmayum P."/>
            <person name="Sarangthem I."/>
        </authorList>
    </citation>
    <scope>NUCLEOTIDE SEQUENCE [LARGE SCALE GENOMIC DNA]</scope>
    <source>
        <strain evidence="6">t26</strain>
    </source>
</reference>
<keyword evidence="3" id="KW-0804">Transcription</keyword>
<proteinExistence type="predicted"/>
<dbReference type="InterPro" id="IPR036390">
    <property type="entry name" value="WH_DNA-bd_sf"/>
</dbReference>
<evidence type="ECO:0000313" key="6">
    <source>
        <dbReference type="Proteomes" id="UP000232101"/>
    </source>
</evidence>